<gene>
    <name evidence="1" type="ORF">HJ536_12155</name>
</gene>
<dbReference type="Proteomes" id="UP000592216">
    <property type="component" value="Unassembled WGS sequence"/>
</dbReference>
<name>A0A850QE13_9RHOB</name>
<reference evidence="1 2" key="1">
    <citation type="submission" date="2020-04" db="EMBL/GenBank/DDBJ databases">
        <title>Donghicola sp., a member of the Rhodobacteraceae family isolated from mangrove forest in Thailand.</title>
        <authorList>
            <person name="Charoenyingcharoen P."/>
            <person name="Yukphan P."/>
        </authorList>
    </citation>
    <scope>NUCLEOTIDE SEQUENCE [LARGE SCALE GENOMIC DNA]</scope>
    <source>
        <strain evidence="1 2">B5-SW-15</strain>
    </source>
</reference>
<evidence type="ECO:0000313" key="2">
    <source>
        <dbReference type="Proteomes" id="UP000592216"/>
    </source>
</evidence>
<comment type="caution">
    <text evidence="1">The sequence shown here is derived from an EMBL/GenBank/DDBJ whole genome shotgun (WGS) entry which is preliminary data.</text>
</comment>
<protein>
    <submittedName>
        <fullName evidence="1">DUF2867 domain-containing protein</fullName>
    </submittedName>
</protein>
<dbReference type="AlphaFoldDB" id="A0A850QE13"/>
<dbReference type="RefSeq" id="WP_177157915.1">
    <property type="nucleotide sequence ID" value="NZ_JABCJE010000005.1"/>
</dbReference>
<dbReference type="InterPro" id="IPR021295">
    <property type="entry name" value="DUF2867"/>
</dbReference>
<proteinExistence type="predicted"/>
<accession>A0A850QE13</accession>
<dbReference type="EMBL" id="JABCJE010000005">
    <property type="protein sequence ID" value="NVO24111.1"/>
    <property type="molecule type" value="Genomic_DNA"/>
</dbReference>
<evidence type="ECO:0000313" key="1">
    <source>
        <dbReference type="EMBL" id="NVO24111.1"/>
    </source>
</evidence>
<dbReference type="Pfam" id="PF11066">
    <property type="entry name" value="DUF2867"/>
    <property type="match status" value="1"/>
</dbReference>
<organism evidence="1 2">
    <name type="scientific">Donghicola mangrovi</name>
    <dbReference type="NCBI Taxonomy" id="2729614"/>
    <lineage>
        <taxon>Bacteria</taxon>
        <taxon>Pseudomonadati</taxon>
        <taxon>Pseudomonadota</taxon>
        <taxon>Alphaproteobacteria</taxon>
        <taxon>Rhodobacterales</taxon>
        <taxon>Roseobacteraceae</taxon>
        <taxon>Donghicola</taxon>
    </lineage>
</organism>
<sequence>MQLPPNAALVAPREQLDYFHVRSHPLPRDMTALEAWNAVMSRPLPLMGTAFKIRDAISKRFGVKQIGGFTGARQTEVAEGEHLDFFLVEGVSPDRLILTERDRHLDVMTCIAIHDRTLFIISSVKTHNLFGRAYMIPVGPAHRLIVWAMLRGLDTTLAAPQAVH</sequence>